<dbReference type="SUPFAM" id="SSF46785">
    <property type="entry name" value="Winged helix' DNA-binding domain"/>
    <property type="match status" value="1"/>
</dbReference>
<dbReference type="InterPro" id="IPR036390">
    <property type="entry name" value="WH_DNA-bd_sf"/>
</dbReference>
<proteinExistence type="predicted"/>
<organism evidence="1">
    <name type="scientific">Siphoviridae sp. ctK0l2</name>
    <dbReference type="NCBI Taxonomy" id="2826243"/>
    <lineage>
        <taxon>Viruses</taxon>
        <taxon>Duplodnaviria</taxon>
        <taxon>Heunggongvirae</taxon>
        <taxon>Uroviricota</taxon>
        <taxon>Caudoviricetes</taxon>
    </lineage>
</organism>
<accession>A0A8S5NKJ6</accession>
<dbReference type="EMBL" id="BK015181">
    <property type="protein sequence ID" value="DAD94810.1"/>
    <property type="molecule type" value="Genomic_DNA"/>
</dbReference>
<evidence type="ECO:0000313" key="1">
    <source>
        <dbReference type="EMBL" id="DAD94810.1"/>
    </source>
</evidence>
<protein>
    <submittedName>
        <fullName evidence="1">Rio2, N-terminal</fullName>
    </submittedName>
</protein>
<name>A0A8S5NKJ6_9CAUD</name>
<sequence>MEYIKIPANALDQIENKAELVLFGLYYSQISRGQMENYFTQEYVYSILKMNSRTFTAGIKSLYDKELLRWGWGRRDGAEYWARKVMPDKLYWDIEEANSNYLAMQTWWAGKLRLPYNALVFLSAFNSQARKEGKLGEDYSFAPAKLDEIASVFNMSRSTLTNTLSLLEELGILTRKRVVGQGVSITVNGLFLQQEAPTAQQTAELIYSIMPENSLIKEAITFEKSDSWYCEYKETLHPTNKTMDSTKLQLVKSWLRSLKRSCNDVFMALVDIMRPCVNMITIPLRSTQEKLALAGVPDELYNEPIQVQNVSHETFSTESDSDEPVTSYIGWFEIVKYQGKRYAEIPVEGTEGNLHMSLVEIPDLVEDQDDYEDWYSYAERGESDLWVKKTEELDREMLEEELKYPGGHGNAFRKKHGLPEIDMSYNPYDIEADEDAQALGIHWIGEEHCDD</sequence>
<reference evidence="1" key="1">
    <citation type="journal article" date="2021" name="Proc. Natl. Acad. Sci. U.S.A.">
        <title>A Catalog of Tens of Thousands of Viruses from Human Metagenomes Reveals Hidden Associations with Chronic Diseases.</title>
        <authorList>
            <person name="Tisza M.J."/>
            <person name="Buck C.B."/>
        </authorList>
    </citation>
    <scope>NUCLEOTIDE SEQUENCE</scope>
    <source>
        <strain evidence="1">CtK0l2</strain>
    </source>
</reference>